<evidence type="ECO:0000256" key="1">
    <source>
        <dbReference type="SAM" id="MobiDB-lite"/>
    </source>
</evidence>
<name>A0A9W7KZK0_9STRA</name>
<dbReference type="AlphaFoldDB" id="A0A9W7KZK0"/>
<proteinExistence type="predicted"/>
<keyword evidence="3" id="KW-1185">Reference proteome</keyword>
<dbReference type="Proteomes" id="UP001165122">
    <property type="component" value="Unassembled WGS sequence"/>
</dbReference>
<dbReference type="OrthoDB" id="198852at2759"/>
<protein>
    <submittedName>
        <fullName evidence="2">Uncharacterized protein</fullName>
    </submittedName>
</protein>
<evidence type="ECO:0000313" key="3">
    <source>
        <dbReference type="Proteomes" id="UP001165122"/>
    </source>
</evidence>
<feature type="region of interest" description="Disordered" evidence="1">
    <location>
        <begin position="23"/>
        <end position="42"/>
    </location>
</feature>
<evidence type="ECO:0000313" key="2">
    <source>
        <dbReference type="EMBL" id="GMI16985.1"/>
    </source>
</evidence>
<reference evidence="3" key="1">
    <citation type="journal article" date="2023" name="Commun. Biol.">
        <title>Genome analysis of Parmales, the sister group of diatoms, reveals the evolutionary specialization of diatoms from phago-mixotrophs to photoautotrophs.</title>
        <authorList>
            <person name="Ban H."/>
            <person name="Sato S."/>
            <person name="Yoshikawa S."/>
            <person name="Yamada K."/>
            <person name="Nakamura Y."/>
            <person name="Ichinomiya M."/>
            <person name="Sato N."/>
            <person name="Blanc-Mathieu R."/>
            <person name="Endo H."/>
            <person name="Kuwata A."/>
            <person name="Ogata H."/>
        </authorList>
    </citation>
    <scope>NUCLEOTIDE SEQUENCE [LARGE SCALE GENOMIC DNA]</scope>
    <source>
        <strain evidence="3">NIES 3700</strain>
    </source>
</reference>
<dbReference type="InterPro" id="IPR005046">
    <property type="entry name" value="DUF285"/>
</dbReference>
<dbReference type="Pfam" id="PF03382">
    <property type="entry name" value="DUF285"/>
    <property type="match status" value="1"/>
</dbReference>
<gene>
    <name evidence="2" type="ORF">TrLO_g4957</name>
</gene>
<dbReference type="EMBL" id="BRXW01000272">
    <property type="protein sequence ID" value="GMI16985.1"/>
    <property type="molecule type" value="Genomic_DNA"/>
</dbReference>
<feature type="compositionally biased region" description="Acidic residues" evidence="1">
    <location>
        <begin position="23"/>
        <end position="37"/>
    </location>
</feature>
<sequence length="200" mass="23497">MELNSLVNEIDRQQIKIAIKAEEEGDEEDVVDEEEVNEHENRQQIKIEIKAEGEGVEEESGQEERHTFGNDDLRTAVREWLIREVENNCERYGQISDWDTLEVTSMKFLFSLQEQFNDDISKCNVDRVENMYELFWEPESFNQDLSGWNVEKCKNMVQIFYGAEKFDKDSVKNWDLSGKNTGSMFKIGETGEKTMEKKRS</sequence>
<accession>A0A9W7KZK0</accession>
<comment type="caution">
    <text evidence="2">The sequence shown here is derived from an EMBL/GenBank/DDBJ whole genome shotgun (WGS) entry which is preliminary data.</text>
</comment>
<organism evidence="2 3">
    <name type="scientific">Triparma laevis f. longispina</name>
    <dbReference type="NCBI Taxonomy" id="1714387"/>
    <lineage>
        <taxon>Eukaryota</taxon>
        <taxon>Sar</taxon>
        <taxon>Stramenopiles</taxon>
        <taxon>Ochrophyta</taxon>
        <taxon>Bolidophyceae</taxon>
        <taxon>Parmales</taxon>
        <taxon>Triparmaceae</taxon>
        <taxon>Triparma</taxon>
    </lineage>
</organism>